<evidence type="ECO:0000256" key="6">
    <source>
        <dbReference type="ARBA" id="ARBA00022729"/>
    </source>
</evidence>
<keyword evidence="14" id="KW-1185">Reference proteome</keyword>
<dbReference type="InterPro" id="IPR001611">
    <property type="entry name" value="Leu-rich_rpt"/>
</dbReference>
<proteinExistence type="inferred from homology"/>
<keyword evidence="6" id="KW-0732">Signal</keyword>
<dbReference type="Pfam" id="PF00560">
    <property type="entry name" value="LRR_1"/>
    <property type="match status" value="2"/>
</dbReference>
<evidence type="ECO:0000313" key="13">
    <source>
        <dbReference type="EMBL" id="KAK7294063.1"/>
    </source>
</evidence>
<evidence type="ECO:0000256" key="1">
    <source>
        <dbReference type="ARBA" id="ARBA00004236"/>
    </source>
</evidence>
<comment type="caution">
    <text evidence="13">The sequence shown here is derived from an EMBL/GenBank/DDBJ whole genome shotgun (WGS) entry which is preliminary data.</text>
</comment>
<feature type="transmembrane region" description="Helical" evidence="12">
    <location>
        <begin position="196"/>
        <end position="221"/>
    </location>
</feature>
<keyword evidence="9 12" id="KW-0472">Membrane</keyword>
<dbReference type="EMBL" id="JAYKXN010000004">
    <property type="protein sequence ID" value="KAK7294063.1"/>
    <property type="molecule type" value="Genomic_DNA"/>
</dbReference>
<evidence type="ECO:0000256" key="9">
    <source>
        <dbReference type="ARBA" id="ARBA00023136"/>
    </source>
</evidence>
<evidence type="ECO:0000256" key="8">
    <source>
        <dbReference type="ARBA" id="ARBA00022989"/>
    </source>
</evidence>
<dbReference type="GO" id="GO:0016020">
    <property type="term" value="C:membrane"/>
    <property type="evidence" value="ECO:0007669"/>
    <property type="project" value="UniProtKB-SubCell"/>
</dbReference>
<sequence length="231" mass="26298">MSRNNFEGEIPHDLCKLDLRLINLSHNRLSGYIPSCLNNLQLNFIHLQGNRLVGSIPEAFSRMSNLVTLDLRDNHLSRNIPNWMFKLGSLKVLLLAGNQFTSHFPVQLCQLQALSFLDLSHDNFTGSIPQCFSNVSFGQKEVPSEGQFATFDESSYRGNPELHWTLGNGKNTRTEPTPSGVKCEDDDDSAIDTVSFYWSFCTSFVMVQLVAVIVFSINLYWKALWFHFIDR</sequence>
<keyword evidence="8 12" id="KW-1133">Transmembrane helix</keyword>
<comment type="subcellular location">
    <subcellularLocation>
        <location evidence="1">Cell membrane</location>
    </subcellularLocation>
    <subcellularLocation>
        <location evidence="11">Endomembrane system</location>
        <topology evidence="11">Single-pass membrane protein</topology>
    </subcellularLocation>
</comment>
<organism evidence="13 14">
    <name type="scientific">Clitoria ternatea</name>
    <name type="common">Butterfly pea</name>
    <dbReference type="NCBI Taxonomy" id="43366"/>
    <lineage>
        <taxon>Eukaryota</taxon>
        <taxon>Viridiplantae</taxon>
        <taxon>Streptophyta</taxon>
        <taxon>Embryophyta</taxon>
        <taxon>Tracheophyta</taxon>
        <taxon>Spermatophyta</taxon>
        <taxon>Magnoliopsida</taxon>
        <taxon>eudicotyledons</taxon>
        <taxon>Gunneridae</taxon>
        <taxon>Pentapetalae</taxon>
        <taxon>rosids</taxon>
        <taxon>fabids</taxon>
        <taxon>Fabales</taxon>
        <taxon>Fabaceae</taxon>
        <taxon>Papilionoideae</taxon>
        <taxon>50 kb inversion clade</taxon>
        <taxon>NPAAA clade</taxon>
        <taxon>indigoferoid/millettioid clade</taxon>
        <taxon>Phaseoleae</taxon>
        <taxon>Clitoria</taxon>
    </lineage>
</organism>
<comment type="similarity">
    <text evidence="2">Belongs to the RLP family.</text>
</comment>
<keyword evidence="7" id="KW-0677">Repeat</keyword>
<keyword evidence="5 12" id="KW-0812">Transmembrane</keyword>
<keyword evidence="10" id="KW-0325">Glycoprotein</keyword>
<dbReference type="Proteomes" id="UP001359559">
    <property type="component" value="Unassembled WGS sequence"/>
</dbReference>
<gene>
    <name evidence="13" type="ORF">RJT34_16946</name>
</gene>
<accession>A0AAN9PCS9</accession>
<name>A0AAN9PCS9_CLITE</name>
<evidence type="ECO:0000256" key="2">
    <source>
        <dbReference type="ARBA" id="ARBA00009592"/>
    </source>
</evidence>
<reference evidence="13 14" key="1">
    <citation type="submission" date="2024-01" db="EMBL/GenBank/DDBJ databases">
        <title>The genomes of 5 underutilized Papilionoideae crops provide insights into root nodulation and disease resistance.</title>
        <authorList>
            <person name="Yuan L."/>
        </authorList>
    </citation>
    <scope>NUCLEOTIDE SEQUENCE [LARGE SCALE GENOMIC DNA]</scope>
    <source>
        <strain evidence="13">LY-2023</strain>
        <tissue evidence="13">Leaf</tissue>
    </source>
</reference>
<dbReference type="InterPro" id="IPR051502">
    <property type="entry name" value="RLP_Defense_Trigger"/>
</dbReference>
<protein>
    <submittedName>
        <fullName evidence="13">Uncharacterized protein</fullName>
    </submittedName>
</protein>
<evidence type="ECO:0000256" key="11">
    <source>
        <dbReference type="ARBA" id="ARBA00037847"/>
    </source>
</evidence>
<evidence type="ECO:0000256" key="4">
    <source>
        <dbReference type="ARBA" id="ARBA00022614"/>
    </source>
</evidence>
<evidence type="ECO:0000313" key="14">
    <source>
        <dbReference type="Proteomes" id="UP001359559"/>
    </source>
</evidence>
<evidence type="ECO:0000256" key="3">
    <source>
        <dbReference type="ARBA" id="ARBA00022475"/>
    </source>
</evidence>
<keyword evidence="4" id="KW-0433">Leucine-rich repeat</keyword>
<evidence type="ECO:0000256" key="12">
    <source>
        <dbReference type="SAM" id="Phobius"/>
    </source>
</evidence>
<evidence type="ECO:0000256" key="10">
    <source>
        <dbReference type="ARBA" id="ARBA00023180"/>
    </source>
</evidence>
<dbReference type="PANTHER" id="PTHR48062:SF52">
    <property type="entry name" value="RECEPTOR-LIKE PROTEIN 8-RELATED"/>
    <property type="match status" value="1"/>
</dbReference>
<evidence type="ECO:0000256" key="5">
    <source>
        <dbReference type="ARBA" id="ARBA00022692"/>
    </source>
</evidence>
<dbReference type="AlphaFoldDB" id="A0AAN9PCS9"/>
<evidence type="ECO:0000256" key="7">
    <source>
        <dbReference type="ARBA" id="ARBA00022737"/>
    </source>
</evidence>
<dbReference type="Pfam" id="PF13855">
    <property type="entry name" value="LRR_8"/>
    <property type="match status" value="1"/>
</dbReference>
<dbReference type="SUPFAM" id="SSF52058">
    <property type="entry name" value="L domain-like"/>
    <property type="match status" value="1"/>
</dbReference>
<dbReference type="PANTHER" id="PTHR48062">
    <property type="entry name" value="RECEPTOR-LIKE PROTEIN 14"/>
    <property type="match status" value="1"/>
</dbReference>
<keyword evidence="3" id="KW-1003">Cell membrane</keyword>
<dbReference type="Gene3D" id="3.80.10.10">
    <property type="entry name" value="Ribonuclease Inhibitor"/>
    <property type="match status" value="1"/>
</dbReference>
<dbReference type="FunFam" id="3.80.10.10:FF:000041">
    <property type="entry name" value="LRR receptor-like serine/threonine-protein kinase ERECTA"/>
    <property type="match status" value="1"/>
</dbReference>
<dbReference type="InterPro" id="IPR032675">
    <property type="entry name" value="LRR_dom_sf"/>
</dbReference>